<evidence type="ECO:0000313" key="2">
    <source>
        <dbReference type="EMBL" id="UEP19905.1"/>
    </source>
</evidence>
<dbReference type="InterPro" id="IPR007538">
    <property type="entry name" value="dATP/dGTP_dipphydrolase_MazZ"/>
</dbReference>
<accession>A0A8K1YSN6</accession>
<organism evidence="2">
    <name type="scientific">Klebsiella phage vB_Kpn-VAC111</name>
    <dbReference type="NCBI Taxonomy" id="2886109"/>
    <lineage>
        <taxon>Viruses</taxon>
        <taxon>Duplodnaviria</taxon>
        <taxon>Heunggongvirae</taxon>
        <taxon>Uroviricota</taxon>
        <taxon>Caudoviricetes</taxon>
        <taxon>Drexlerviridae</taxon>
        <taxon>Webervirus</taxon>
    </lineage>
</organism>
<name>A0A8K1YSN6_9CAUD</name>
<proteinExistence type="predicted"/>
<dbReference type="EMBL" id="MZ612115">
    <property type="protein sequence ID" value="UEP19905.1"/>
    <property type="molecule type" value="Genomic_DNA"/>
</dbReference>
<feature type="non-terminal residue" evidence="2">
    <location>
        <position position="248"/>
    </location>
</feature>
<dbReference type="Pfam" id="PF04447">
    <property type="entry name" value="dATP-dGTP_PPHyd"/>
    <property type="match status" value="1"/>
</dbReference>
<feature type="domain" description="dATP/dGTP diphosphohydrolase MazZ" evidence="1">
    <location>
        <begin position="177"/>
        <end position="247"/>
    </location>
</feature>
<reference evidence="2" key="1">
    <citation type="submission" date="2021-07" db="EMBL/GenBank/DDBJ databases">
        <authorList>
            <person name="Bleriot I."/>
            <person name="Blasco L."/>
            <person name="Pacios O."/>
            <person name="Fernandez-Garcia L."/>
            <person name="Ambroa A."/>
            <person name="Lopez M."/>
            <person name="Ortiz-Cartagena C."/>
            <person name="Fernandez-Cuenca F."/>
            <person name="Oteo J."/>
            <person name="Pascual A."/>
            <person name="Martinez-Martinez L."/>
            <person name="Domingo-Calap P."/>
            <person name="Wood T.K."/>
            <person name="Tomas M."/>
        </authorList>
    </citation>
    <scope>NUCLEOTIDE SEQUENCE</scope>
</reference>
<protein>
    <recommendedName>
        <fullName evidence="1">dATP/dGTP diphosphohydrolase MazZ domain-containing protein</fullName>
    </recommendedName>
</protein>
<sequence>MSILTKEVIQKILNDDWLLMDDCEGLENCTVIKELARMALAAMDNSESVELPLDYLQGHKDGLEWAAQLAEANHPETGDWLYDDPIELAKAIRKGTDMPPVRPVEDSDPDRNPVLAYADSYRDMAKRGVESVPIWSVVTDIERNIAPLYRHAQPAPERDKVRSEHAESVRDPFSLVRQAHAEWSDRQFGNVGPVGPLKHLAKEANEAAEAPDDISEFADIIMLVWDATRRAGITDEQLAVAVAEKLER</sequence>
<evidence type="ECO:0000259" key="1">
    <source>
        <dbReference type="Pfam" id="PF04447"/>
    </source>
</evidence>